<proteinExistence type="predicted"/>
<evidence type="ECO:0000313" key="3">
    <source>
        <dbReference type="EMBL" id="GGW35280.1"/>
    </source>
</evidence>
<sequence>MGGHLVLALRILPAALRARDVAAIRAFEGAFETIGLPAFGAQVVTGLWLALRLQPDWMQWADLSDPLSRAIALKLGCLGASLMLAVHARLVLIPQLDARSLPALGWHIRAITLVAVIFVIAGASIRVGGLAP</sequence>
<keyword evidence="1" id="KW-1133">Transmembrane helix</keyword>
<protein>
    <recommendedName>
        <fullName evidence="2">Copper resistance protein D domain-containing protein</fullName>
    </recommendedName>
</protein>
<evidence type="ECO:0000313" key="4">
    <source>
        <dbReference type="Proteomes" id="UP000628984"/>
    </source>
</evidence>
<keyword evidence="1" id="KW-0472">Membrane</keyword>
<keyword evidence="1" id="KW-0812">Transmembrane</keyword>
<dbReference type="Pfam" id="PF05425">
    <property type="entry name" value="CopD"/>
    <property type="match status" value="1"/>
</dbReference>
<feature type="transmembrane region" description="Helical" evidence="1">
    <location>
        <begin position="104"/>
        <end position="125"/>
    </location>
</feature>
<reference evidence="3" key="2">
    <citation type="submission" date="2020-09" db="EMBL/GenBank/DDBJ databases">
        <authorList>
            <person name="Sun Q."/>
            <person name="Kim S."/>
        </authorList>
    </citation>
    <scope>NUCLEOTIDE SEQUENCE</scope>
    <source>
        <strain evidence="3">KCTC 23714</strain>
    </source>
</reference>
<keyword evidence="4" id="KW-1185">Reference proteome</keyword>
<feature type="domain" description="Copper resistance protein D" evidence="2">
    <location>
        <begin position="28"/>
        <end position="121"/>
    </location>
</feature>
<comment type="caution">
    <text evidence="3">The sequence shown here is derived from an EMBL/GenBank/DDBJ whole genome shotgun (WGS) entry which is preliminary data.</text>
</comment>
<evidence type="ECO:0000259" key="2">
    <source>
        <dbReference type="Pfam" id="PF05425"/>
    </source>
</evidence>
<organism evidence="3 4">
    <name type="scientific">Gemmobacter lanyuensis</name>
    <dbReference type="NCBI Taxonomy" id="1054497"/>
    <lineage>
        <taxon>Bacteria</taxon>
        <taxon>Pseudomonadati</taxon>
        <taxon>Pseudomonadota</taxon>
        <taxon>Alphaproteobacteria</taxon>
        <taxon>Rhodobacterales</taxon>
        <taxon>Paracoccaceae</taxon>
        <taxon>Gemmobacter</taxon>
    </lineage>
</organism>
<feature type="transmembrane region" description="Helical" evidence="1">
    <location>
        <begin position="71"/>
        <end position="92"/>
    </location>
</feature>
<reference evidence="3" key="1">
    <citation type="journal article" date="2014" name="Int. J. Syst. Evol. Microbiol.">
        <title>Complete genome sequence of Corynebacterium casei LMG S-19264T (=DSM 44701T), isolated from a smear-ripened cheese.</title>
        <authorList>
            <consortium name="US DOE Joint Genome Institute (JGI-PGF)"/>
            <person name="Walter F."/>
            <person name="Albersmeier A."/>
            <person name="Kalinowski J."/>
            <person name="Ruckert C."/>
        </authorList>
    </citation>
    <scope>NUCLEOTIDE SEQUENCE</scope>
    <source>
        <strain evidence="3">KCTC 23714</strain>
    </source>
</reference>
<name>A0A918IVZ9_9RHOB</name>
<dbReference type="GO" id="GO:0016020">
    <property type="term" value="C:membrane"/>
    <property type="evidence" value="ECO:0007669"/>
    <property type="project" value="InterPro"/>
</dbReference>
<gene>
    <name evidence="3" type="ORF">GCM10011452_24790</name>
</gene>
<dbReference type="EMBL" id="BMYQ01000007">
    <property type="protein sequence ID" value="GGW35280.1"/>
    <property type="molecule type" value="Genomic_DNA"/>
</dbReference>
<dbReference type="AlphaFoldDB" id="A0A918IVZ9"/>
<dbReference type="Proteomes" id="UP000628984">
    <property type="component" value="Unassembled WGS sequence"/>
</dbReference>
<dbReference type="InterPro" id="IPR008457">
    <property type="entry name" value="Cu-R_CopD_dom"/>
</dbReference>
<feature type="transmembrane region" description="Helical" evidence="1">
    <location>
        <begin position="33"/>
        <end position="51"/>
    </location>
</feature>
<evidence type="ECO:0000256" key="1">
    <source>
        <dbReference type="SAM" id="Phobius"/>
    </source>
</evidence>
<accession>A0A918IVZ9</accession>